<reference evidence="1" key="1">
    <citation type="submission" date="2022-07" db="EMBL/GenBank/DDBJ databases">
        <title>Phylogenomic reconstructions and comparative analyses of Kickxellomycotina fungi.</title>
        <authorList>
            <person name="Reynolds N.K."/>
            <person name="Stajich J.E."/>
            <person name="Barry K."/>
            <person name="Grigoriev I.V."/>
            <person name="Crous P."/>
            <person name="Smith M.E."/>
        </authorList>
    </citation>
    <scope>NUCLEOTIDE SEQUENCE</scope>
    <source>
        <strain evidence="1">NRRL 5244</strain>
    </source>
</reference>
<name>A0ACC1JGY6_9FUNG</name>
<dbReference type="EMBL" id="JANBPW010000105">
    <property type="protein sequence ID" value="KAJ1950866.1"/>
    <property type="molecule type" value="Genomic_DNA"/>
</dbReference>
<accession>A0ACC1JGY6</accession>
<evidence type="ECO:0000313" key="2">
    <source>
        <dbReference type="Proteomes" id="UP001150603"/>
    </source>
</evidence>
<protein>
    <submittedName>
        <fullName evidence="1">Uncharacterized protein</fullName>
    </submittedName>
</protein>
<dbReference type="Proteomes" id="UP001150603">
    <property type="component" value="Unassembled WGS sequence"/>
</dbReference>
<evidence type="ECO:0000313" key="1">
    <source>
        <dbReference type="EMBL" id="KAJ1950866.1"/>
    </source>
</evidence>
<sequence length="433" mass="49403">MRLMKRLRGSTISLPRQTASALFANGLAPHLIAEKSDPLDPHTKDAERLTFDSFHFPWTFTQDAMPFAKFLLAGHAYCRDEYARELHELSEESKLTENDPMSQMFIESAVALVEMAIGQADKHSSDKIEESVRKLQTTDQTIPETHPDDFRYFYQADDGQHIYMHPLYMRILSEEHTGYVDLPDTLEIKLRHAVESTITSEVRQRFKFLDHLPLRCDVIFVEPEIKHLVAPHTLDKFRSQITHREKQHAARARHLAIDEARSAALAAAAEQATSGTGSIQYRSEWTREGSNRYGEFLPQTAYSGAKPDAASFPALSGSNTPAKSTATASPVKQRDLWPRQPMNSSGASGLYDELWEEFERSANHYDDYDEHDEHGHDHDHDHEYDDKYYHLSERAGADARPAQLRLPETRSKIKKNKTKTKIVLSGSSGMRRR</sequence>
<organism evidence="1 2">
    <name type="scientific">Linderina macrospora</name>
    <dbReference type="NCBI Taxonomy" id="4868"/>
    <lineage>
        <taxon>Eukaryota</taxon>
        <taxon>Fungi</taxon>
        <taxon>Fungi incertae sedis</taxon>
        <taxon>Zoopagomycota</taxon>
        <taxon>Kickxellomycotina</taxon>
        <taxon>Kickxellomycetes</taxon>
        <taxon>Kickxellales</taxon>
        <taxon>Kickxellaceae</taxon>
        <taxon>Linderina</taxon>
    </lineage>
</organism>
<gene>
    <name evidence="1" type="ORF">FBU59_000484</name>
</gene>
<proteinExistence type="predicted"/>
<keyword evidence="2" id="KW-1185">Reference proteome</keyword>
<comment type="caution">
    <text evidence="1">The sequence shown here is derived from an EMBL/GenBank/DDBJ whole genome shotgun (WGS) entry which is preliminary data.</text>
</comment>